<comment type="caution">
    <text evidence="2">The sequence shown here is derived from an EMBL/GenBank/DDBJ whole genome shotgun (WGS) entry which is preliminary data.</text>
</comment>
<feature type="region of interest" description="Disordered" evidence="1">
    <location>
        <begin position="92"/>
        <end position="127"/>
    </location>
</feature>
<dbReference type="Proteomes" id="UP000226192">
    <property type="component" value="Unassembled WGS sequence"/>
</dbReference>
<reference evidence="2 3" key="1">
    <citation type="submission" date="2017-06" db="EMBL/GenBank/DDBJ databases">
        <title>Ant-infecting Ophiocordyceps genomes reveal a high diversity of potential behavioral manipulation genes and a possible major role for enterotoxins.</title>
        <authorList>
            <person name="De Bekker C."/>
            <person name="Evans H.C."/>
            <person name="Brachmann A."/>
            <person name="Hughes D.P."/>
        </authorList>
    </citation>
    <scope>NUCLEOTIDE SEQUENCE [LARGE SCALE GENOMIC DNA]</scope>
    <source>
        <strain evidence="2 3">Map64</strain>
    </source>
</reference>
<dbReference type="EMBL" id="NJET01000146">
    <property type="protein sequence ID" value="PHH60445.1"/>
    <property type="molecule type" value="Genomic_DNA"/>
</dbReference>
<gene>
    <name evidence="2" type="ORF">CDD81_1657</name>
</gene>
<feature type="region of interest" description="Disordered" evidence="1">
    <location>
        <begin position="1"/>
        <end position="21"/>
    </location>
</feature>
<evidence type="ECO:0000313" key="3">
    <source>
        <dbReference type="Proteomes" id="UP000226192"/>
    </source>
</evidence>
<dbReference type="STRING" id="1399860.A0A2C5XT46"/>
<feature type="compositionally biased region" description="Low complexity" evidence="1">
    <location>
        <begin position="92"/>
        <end position="113"/>
    </location>
</feature>
<proteinExistence type="predicted"/>
<protein>
    <submittedName>
        <fullName evidence="2">Uncharacterized protein</fullName>
    </submittedName>
</protein>
<evidence type="ECO:0000313" key="2">
    <source>
        <dbReference type="EMBL" id="PHH60445.1"/>
    </source>
</evidence>
<sequence>MAQQASTVKVPSSAASYSPATLDPDLRSQINTLLIREGHVSKIYDALLHSLHAHSSNWPTAVQAHALALLRSGEATTFPVLIQRILDDIRAASSKPPSNNGNSASNNNKSVNGDAKKLNNGTSSTDLSASLALPESVVNEALRITRQSLEAVCEIEESDG</sequence>
<organism evidence="2 3">
    <name type="scientific">Ophiocordyceps australis</name>
    <dbReference type="NCBI Taxonomy" id="1399860"/>
    <lineage>
        <taxon>Eukaryota</taxon>
        <taxon>Fungi</taxon>
        <taxon>Dikarya</taxon>
        <taxon>Ascomycota</taxon>
        <taxon>Pezizomycotina</taxon>
        <taxon>Sordariomycetes</taxon>
        <taxon>Hypocreomycetidae</taxon>
        <taxon>Hypocreales</taxon>
        <taxon>Ophiocordycipitaceae</taxon>
        <taxon>Ophiocordyceps</taxon>
    </lineage>
</organism>
<evidence type="ECO:0000256" key="1">
    <source>
        <dbReference type="SAM" id="MobiDB-lite"/>
    </source>
</evidence>
<keyword evidence="3" id="KW-1185">Reference proteome</keyword>
<accession>A0A2C5XT46</accession>
<dbReference type="OrthoDB" id="5355007at2759"/>
<dbReference type="AlphaFoldDB" id="A0A2C5XT46"/>
<name>A0A2C5XT46_9HYPO</name>
<feature type="compositionally biased region" description="Polar residues" evidence="1">
    <location>
        <begin position="1"/>
        <end position="19"/>
    </location>
</feature>